<accession>A0ABW0SRB2</accession>
<proteinExistence type="predicted"/>
<keyword evidence="2" id="KW-1185">Reference proteome</keyword>
<comment type="caution">
    <text evidence="1">The sequence shown here is derived from an EMBL/GenBank/DDBJ whole genome shotgun (WGS) entry which is preliminary data.</text>
</comment>
<dbReference type="RefSeq" id="WP_386755720.1">
    <property type="nucleotide sequence ID" value="NZ_JBHSNM010000005.1"/>
</dbReference>
<sequence length="94" mass="10758">MSAENKTPFDQVNDTLTQLKEMRHYSKNNVERLTAQWLLFDGELKKLKQAERIEELMTRQGELHDALEAEITALEELVVQLQPAPEEASPGSVH</sequence>
<gene>
    <name evidence="1" type="ORF">ACFPN1_13850</name>
</gene>
<reference evidence="2" key="1">
    <citation type="journal article" date="2019" name="Int. J. Syst. Evol. Microbiol.">
        <title>The Global Catalogue of Microorganisms (GCM) 10K type strain sequencing project: providing services to taxonomists for standard genome sequencing and annotation.</title>
        <authorList>
            <consortium name="The Broad Institute Genomics Platform"/>
            <consortium name="The Broad Institute Genome Sequencing Center for Infectious Disease"/>
            <person name="Wu L."/>
            <person name="Ma J."/>
        </authorList>
    </citation>
    <scope>NUCLEOTIDE SEQUENCE [LARGE SCALE GENOMIC DNA]</scope>
    <source>
        <strain evidence="2">KACC 11407</strain>
    </source>
</reference>
<name>A0ABW0SRB2_9GAMM</name>
<protein>
    <submittedName>
        <fullName evidence="1">Uncharacterized protein</fullName>
    </submittedName>
</protein>
<dbReference type="Proteomes" id="UP001596036">
    <property type="component" value="Unassembled WGS sequence"/>
</dbReference>
<evidence type="ECO:0000313" key="1">
    <source>
        <dbReference type="EMBL" id="MFC5571145.1"/>
    </source>
</evidence>
<organism evidence="1 2">
    <name type="scientific">Lysobacter yangpyeongensis</name>
    <dbReference type="NCBI Taxonomy" id="346182"/>
    <lineage>
        <taxon>Bacteria</taxon>
        <taxon>Pseudomonadati</taxon>
        <taxon>Pseudomonadota</taxon>
        <taxon>Gammaproteobacteria</taxon>
        <taxon>Lysobacterales</taxon>
        <taxon>Lysobacteraceae</taxon>
        <taxon>Lysobacter</taxon>
    </lineage>
</organism>
<evidence type="ECO:0000313" key="2">
    <source>
        <dbReference type="Proteomes" id="UP001596036"/>
    </source>
</evidence>
<dbReference type="EMBL" id="JBHSNM010000005">
    <property type="protein sequence ID" value="MFC5571145.1"/>
    <property type="molecule type" value="Genomic_DNA"/>
</dbReference>